<dbReference type="Pfam" id="PF00078">
    <property type="entry name" value="RVT_1"/>
    <property type="match status" value="1"/>
</dbReference>
<dbReference type="InterPro" id="IPR000477">
    <property type="entry name" value="RT_dom"/>
</dbReference>
<dbReference type="AlphaFoldDB" id="A0ABD1J5Y0"/>
<sequence>MGRPEKARVLRQEIVGLLEKGAISPVGESEQQGGFYSKYFLVPKKDGGTRPILDLRSLNCHLKVLRFHMLRTVHHIQAGDWFTAIDLEDAYFHVPIAPHHRQFLRFAFEGRAYEFRVLPFGIALAPCVFTRCVAAALAPLQVQGLRILPYLDDWLICSRSEALACLDVATVLSHVADLGLRVNYRKSSLVPCQETNFLGIQGYKDTLLVTYIEATPSQARIRNIHQLLGRFRRGRSLTLKSFQRLLGMLTAASSLIPLGLLDLRPLQGWLNDLRLDPALHGHRLVKVTHTCHKLLRPWRRRTYFTRGVPLAAIPSRWEVVTTDASLEGWGRCGSAGRPGAAGVLRPGRQTRSGEDRQLHGGVLHQPPGGHQVPPVLASGPAAVAMGPSSSLQSSGCVFARRRQQGRGSAVSPGP</sequence>
<comment type="similarity">
    <text evidence="1">Belongs to the beta type-B retroviral polymerase family. HERV class-II K(HML-2) pol subfamily.</text>
</comment>
<accession>A0ABD1J5Y0</accession>
<dbReference type="GO" id="GO:0004523">
    <property type="term" value="F:RNA-DNA hybrid ribonuclease activity"/>
    <property type="evidence" value="ECO:0007669"/>
    <property type="project" value="UniProtKB-EC"/>
</dbReference>
<evidence type="ECO:0000313" key="5">
    <source>
        <dbReference type="EMBL" id="KAL2082588.1"/>
    </source>
</evidence>
<dbReference type="InterPro" id="IPR052055">
    <property type="entry name" value="Hepadnavirus_pol/RT"/>
</dbReference>
<evidence type="ECO:0000256" key="2">
    <source>
        <dbReference type="ARBA" id="ARBA00012180"/>
    </source>
</evidence>
<keyword evidence="6" id="KW-1185">Reference proteome</keyword>
<dbReference type="Gene3D" id="3.10.10.10">
    <property type="entry name" value="HIV Type 1 Reverse Transcriptase, subunit A, domain 1"/>
    <property type="match status" value="1"/>
</dbReference>
<protein>
    <recommendedName>
        <fullName evidence="2">ribonuclease H</fullName>
        <ecNumber evidence="2">3.1.26.4</ecNumber>
    </recommendedName>
</protein>
<evidence type="ECO:0000256" key="1">
    <source>
        <dbReference type="ARBA" id="ARBA00010879"/>
    </source>
</evidence>
<dbReference type="EMBL" id="JBHFQA010000019">
    <property type="protein sequence ID" value="KAL2082588.1"/>
    <property type="molecule type" value="Genomic_DNA"/>
</dbReference>
<dbReference type="PANTHER" id="PTHR33050">
    <property type="entry name" value="REVERSE TRANSCRIPTASE DOMAIN-CONTAINING PROTEIN"/>
    <property type="match status" value="1"/>
</dbReference>
<dbReference type="Proteomes" id="UP001591681">
    <property type="component" value="Unassembled WGS sequence"/>
</dbReference>
<comment type="caution">
    <text evidence="5">The sequence shown here is derived from an EMBL/GenBank/DDBJ whole genome shotgun (WGS) entry which is preliminary data.</text>
</comment>
<proteinExistence type="inferred from homology"/>
<dbReference type="SUPFAM" id="SSF56672">
    <property type="entry name" value="DNA/RNA polymerases"/>
    <property type="match status" value="1"/>
</dbReference>
<feature type="region of interest" description="Disordered" evidence="3">
    <location>
        <begin position="337"/>
        <end position="414"/>
    </location>
</feature>
<reference evidence="5 6" key="1">
    <citation type="submission" date="2024-09" db="EMBL/GenBank/DDBJ databases">
        <title>A chromosome-level genome assembly of Gray's grenadier anchovy, Coilia grayii.</title>
        <authorList>
            <person name="Fu Z."/>
        </authorList>
    </citation>
    <scope>NUCLEOTIDE SEQUENCE [LARGE SCALE GENOMIC DNA]</scope>
    <source>
        <strain evidence="5">G4</strain>
        <tissue evidence="5">Muscle</tissue>
    </source>
</reference>
<feature type="domain" description="Reverse transcriptase" evidence="4">
    <location>
        <begin position="23"/>
        <end position="202"/>
    </location>
</feature>
<name>A0ABD1J5Y0_9TELE</name>
<dbReference type="InterPro" id="IPR043502">
    <property type="entry name" value="DNA/RNA_pol_sf"/>
</dbReference>
<dbReference type="PANTHER" id="PTHR33050:SF7">
    <property type="entry name" value="RIBONUCLEASE H"/>
    <property type="match status" value="1"/>
</dbReference>
<organism evidence="5 6">
    <name type="scientific">Coilia grayii</name>
    <name type="common">Gray's grenadier anchovy</name>
    <dbReference type="NCBI Taxonomy" id="363190"/>
    <lineage>
        <taxon>Eukaryota</taxon>
        <taxon>Metazoa</taxon>
        <taxon>Chordata</taxon>
        <taxon>Craniata</taxon>
        <taxon>Vertebrata</taxon>
        <taxon>Euteleostomi</taxon>
        <taxon>Actinopterygii</taxon>
        <taxon>Neopterygii</taxon>
        <taxon>Teleostei</taxon>
        <taxon>Clupei</taxon>
        <taxon>Clupeiformes</taxon>
        <taxon>Clupeoidei</taxon>
        <taxon>Engraulidae</taxon>
        <taxon>Coilinae</taxon>
        <taxon>Coilia</taxon>
    </lineage>
</organism>
<evidence type="ECO:0000256" key="3">
    <source>
        <dbReference type="SAM" id="MobiDB-lite"/>
    </source>
</evidence>
<evidence type="ECO:0000313" key="6">
    <source>
        <dbReference type="Proteomes" id="UP001591681"/>
    </source>
</evidence>
<evidence type="ECO:0000259" key="4">
    <source>
        <dbReference type="PROSITE" id="PS50878"/>
    </source>
</evidence>
<dbReference type="CDD" id="cd03714">
    <property type="entry name" value="RT_DIRS1"/>
    <property type="match status" value="1"/>
</dbReference>
<dbReference type="Gene3D" id="3.30.70.270">
    <property type="match status" value="1"/>
</dbReference>
<gene>
    <name evidence="5" type="ORF">ACEWY4_022406</name>
</gene>
<dbReference type="PROSITE" id="PS50878">
    <property type="entry name" value="RT_POL"/>
    <property type="match status" value="1"/>
</dbReference>
<dbReference type="InterPro" id="IPR043128">
    <property type="entry name" value="Rev_trsase/Diguanyl_cyclase"/>
</dbReference>
<dbReference type="EC" id="3.1.26.4" evidence="2"/>